<dbReference type="InterPro" id="IPR048368">
    <property type="entry name" value="COG6_N"/>
</dbReference>
<dbReference type="GO" id="GO:0000139">
    <property type="term" value="C:Golgi membrane"/>
    <property type="evidence" value="ECO:0007669"/>
    <property type="project" value="UniProtKB-SubCell"/>
</dbReference>
<dbReference type="PANTHER" id="PTHR21506:SF0">
    <property type="entry name" value="CONSERVED OLIGOMERIC GOLGI COMPLEX SUBUNIT 6"/>
    <property type="match status" value="1"/>
</dbReference>
<evidence type="ECO:0000256" key="1">
    <source>
        <dbReference type="RuleBase" id="RU365075"/>
    </source>
</evidence>
<proteinExistence type="inferred from homology"/>
<name>A0A2N9FRW4_FAGSY</name>
<dbReference type="GO" id="GO:0015031">
    <property type="term" value="P:protein transport"/>
    <property type="evidence" value="ECO:0007669"/>
    <property type="project" value="UniProtKB-KW"/>
</dbReference>
<protein>
    <recommendedName>
        <fullName evidence="1">Conserved oligomeric Golgi complex subunit 6</fullName>
        <shortName evidence="1">COG complex subunit 6</shortName>
    </recommendedName>
    <alternativeName>
        <fullName evidence="1">Component of oligomeric Golgi complex 6</fullName>
    </alternativeName>
</protein>
<evidence type="ECO:0000313" key="3">
    <source>
        <dbReference type="EMBL" id="SPC93456.1"/>
    </source>
</evidence>
<comment type="similarity">
    <text evidence="1">Belongs to the COG6 family.</text>
</comment>
<keyword evidence="1" id="KW-0653">Protein transport</keyword>
<comment type="subunit">
    <text evidence="1">Component of the conserved oligomeric Golgi complex.</text>
</comment>
<dbReference type="PANTHER" id="PTHR21506">
    <property type="entry name" value="COMPONENT OF OLIGOMERIC GOLGI COMPLEX 6"/>
    <property type="match status" value="1"/>
</dbReference>
<gene>
    <name evidence="3" type="ORF">FSB_LOCUS21338</name>
</gene>
<comment type="subcellular location">
    <subcellularLocation>
        <location evidence="1">Golgi apparatus membrane</location>
        <topology evidence="1">Peripheral membrane protein</topology>
    </subcellularLocation>
</comment>
<keyword evidence="1" id="KW-0333">Golgi apparatus</keyword>
<evidence type="ECO:0000259" key="2">
    <source>
        <dbReference type="Pfam" id="PF06419"/>
    </source>
</evidence>
<dbReference type="Pfam" id="PF06419">
    <property type="entry name" value="COG6_N"/>
    <property type="match status" value="1"/>
</dbReference>
<feature type="domain" description="Conserved oligomeric complex COG6 N-terminal" evidence="2">
    <location>
        <begin position="33"/>
        <end position="119"/>
    </location>
</feature>
<sequence length="133" mass="14704">MGMAVATRLSRKLKKVLECRTESPNLVSSFKTLSTLYTENTPRSRCNIRYNIETCGLQINLDFLHASDAAQKALDLVEEQVNALSDCCDKIAKALESCSGSTGDIISTTKRLKQELEITSLNAMDNAHAFLFI</sequence>
<dbReference type="InterPro" id="IPR010490">
    <property type="entry name" value="COG6"/>
</dbReference>
<reference evidence="3" key="1">
    <citation type="submission" date="2018-02" db="EMBL/GenBank/DDBJ databases">
        <authorList>
            <person name="Cohen D.B."/>
            <person name="Kent A.D."/>
        </authorList>
    </citation>
    <scope>NUCLEOTIDE SEQUENCE</scope>
</reference>
<keyword evidence="1" id="KW-0813">Transport</keyword>
<dbReference type="AlphaFoldDB" id="A0A2N9FRW4"/>
<dbReference type="GO" id="GO:0006891">
    <property type="term" value="P:intra-Golgi vesicle-mediated transport"/>
    <property type="evidence" value="ECO:0007669"/>
    <property type="project" value="UniProtKB-UniRule"/>
</dbReference>
<keyword evidence="1" id="KW-0472">Membrane</keyword>
<comment type="function">
    <text evidence="1">Required for normal Golgi function.</text>
</comment>
<accession>A0A2N9FRW4</accession>
<organism evidence="3">
    <name type="scientific">Fagus sylvatica</name>
    <name type="common">Beechnut</name>
    <dbReference type="NCBI Taxonomy" id="28930"/>
    <lineage>
        <taxon>Eukaryota</taxon>
        <taxon>Viridiplantae</taxon>
        <taxon>Streptophyta</taxon>
        <taxon>Embryophyta</taxon>
        <taxon>Tracheophyta</taxon>
        <taxon>Spermatophyta</taxon>
        <taxon>Magnoliopsida</taxon>
        <taxon>eudicotyledons</taxon>
        <taxon>Gunneridae</taxon>
        <taxon>Pentapetalae</taxon>
        <taxon>rosids</taxon>
        <taxon>fabids</taxon>
        <taxon>Fagales</taxon>
        <taxon>Fagaceae</taxon>
        <taxon>Fagus</taxon>
    </lineage>
</organism>
<dbReference type="EMBL" id="OIVN01001392">
    <property type="protein sequence ID" value="SPC93456.1"/>
    <property type="molecule type" value="Genomic_DNA"/>
</dbReference>
<dbReference type="GO" id="GO:0017119">
    <property type="term" value="C:Golgi transport complex"/>
    <property type="evidence" value="ECO:0007669"/>
    <property type="project" value="UniProtKB-UniRule"/>
</dbReference>